<dbReference type="Pfam" id="PF00440">
    <property type="entry name" value="TetR_N"/>
    <property type="match status" value="1"/>
</dbReference>
<dbReference type="InterPro" id="IPR023772">
    <property type="entry name" value="DNA-bd_HTH_TetR-type_CS"/>
</dbReference>
<evidence type="ECO:0000313" key="6">
    <source>
        <dbReference type="EMBL" id="CTQ67738.1"/>
    </source>
</evidence>
<name>A0A0M6ZY57_9HYPH</name>
<keyword evidence="1" id="KW-0805">Transcription regulation</keyword>
<dbReference type="GO" id="GO:0003700">
    <property type="term" value="F:DNA-binding transcription factor activity"/>
    <property type="evidence" value="ECO:0007669"/>
    <property type="project" value="TreeGrafter"/>
</dbReference>
<dbReference type="OrthoDB" id="9811084at2"/>
<dbReference type="InterPro" id="IPR009057">
    <property type="entry name" value="Homeodomain-like_sf"/>
</dbReference>
<dbReference type="PRINTS" id="PR00455">
    <property type="entry name" value="HTHTETR"/>
</dbReference>
<evidence type="ECO:0000313" key="7">
    <source>
        <dbReference type="Proteomes" id="UP000053235"/>
    </source>
</evidence>
<evidence type="ECO:0000256" key="2">
    <source>
        <dbReference type="ARBA" id="ARBA00023125"/>
    </source>
</evidence>
<sequence length="211" mass="23537">MAIETKPRKPQARTALTRARILEAAAHLSKKKSLEEMTAEAIAREAGVAKGTIFAHFGDMDGLLSYLLLGELEKLREAADKNDKLSAQDLADPVAALVHRMMALIAVITESQTMLRVFLENIGATKGHCAPEFIEQLNALDEKLLQFLGFWQSSDDISPKLRSDRSPQEMLDGLIAFVIHGAIIFRSHQLKDLKELQSRLERHVEAFLVRP</sequence>
<dbReference type="PANTHER" id="PTHR30055">
    <property type="entry name" value="HTH-TYPE TRANSCRIPTIONAL REGULATOR RUTR"/>
    <property type="match status" value="1"/>
</dbReference>
<dbReference type="Gene3D" id="1.10.357.10">
    <property type="entry name" value="Tetracycline Repressor, domain 2"/>
    <property type="match status" value="1"/>
</dbReference>
<dbReference type="AlphaFoldDB" id="A0A0M6ZY57"/>
<organism evidence="6 7">
    <name type="scientific">Roseibium alexandrii</name>
    <dbReference type="NCBI Taxonomy" id="388408"/>
    <lineage>
        <taxon>Bacteria</taxon>
        <taxon>Pseudomonadati</taxon>
        <taxon>Pseudomonadota</taxon>
        <taxon>Alphaproteobacteria</taxon>
        <taxon>Hyphomicrobiales</taxon>
        <taxon>Stappiaceae</taxon>
        <taxon>Roseibium</taxon>
    </lineage>
</organism>
<protein>
    <submittedName>
        <fullName evidence="6">Transcriptional repressor BetI</fullName>
    </submittedName>
</protein>
<dbReference type="SUPFAM" id="SSF46689">
    <property type="entry name" value="Homeodomain-like"/>
    <property type="match status" value="1"/>
</dbReference>
<gene>
    <name evidence="6" type="ORF">LAX5112_01500</name>
</gene>
<evidence type="ECO:0000259" key="5">
    <source>
        <dbReference type="PROSITE" id="PS50977"/>
    </source>
</evidence>
<evidence type="ECO:0000256" key="4">
    <source>
        <dbReference type="PROSITE-ProRule" id="PRU00335"/>
    </source>
</evidence>
<keyword evidence="2 4" id="KW-0238">DNA-binding</keyword>
<accession>A0A0M6ZY57</accession>
<dbReference type="GO" id="GO:0000976">
    <property type="term" value="F:transcription cis-regulatory region binding"/>
    <property type="evidence" value="ECO:0007669"/>
    <property type="project" value="TreeGrafter"/>
</dbReference>
<feature type="domain" description="HTH tetR-type" evidence="5">
    <location>
        <begin position="15"/>
        <end position="75"/>
    </location>
</feature>
<dbReference type="RefSeq" id="WP_055671309.1">
    <property type="nucleotide sequence ID" value="NZ_CXWD01000005.1"/>
</dbReference>
<keyword evidence="3" id="KW-0804">Transcription</keyword>
<dbReference type="EMBL" id="CXWD01000005">
    <property type="protein sequence ID" value="CTQ67738.1"/>
    <property type="molecule type" value="Genomic_DNA"/>
</dbReference>
<dbReference type="PROSITE" id="PS01081">
    <property type="entry name" value="HTH_TETR_1"/>
    <property type="match status" value="1"/>
</dbReference>
<evidence type="ECO:0000256" key="1">
    <source>
        <dbReference type="ARBA" id="ARBA00023015"/>
    </source>
</evidence>
<dbReference type="Proteomes" id="UP000053235">
    <property type="component" value="Unassembled WGS sequence"/>
</dbReference>
<reference evidence="7" key="1">
    <citation type="submission" date="2015-07" db="EMBL/GenBank/DDBJ databases">
        <authorList>
            <person name="Rodrigo-Torres Lidia"/>
            <person name="Arahal R.David."/>
        </authorList>
    </citation>
    <scope>NUCLEOTIDE SEQUENCE [LARGE SCALE GENOMIC DNA]</scope>
    <source>
        <strain evidence="7">CECT 5112</strain>
    </source>
</reference>
<dbReference type="PROSITE" id="PS50977">
    <property type="entry name" value="HTH_TETR_2"/>
    <property type="match status" value="1"/>
</dbReference>
<dbReference type="InterPro" id="IPR050109">
    <property type="entry name" value="HTH-type_TetR-like_transc_reg"/>
</dbReference>
<dbReference type="STRING" id="388408.LAX5112_01500"/>
<dbReference type="InterPro" id="IPR001647">
    <property type="entry name" value="HTH_TetR"/>
</dbReference>
<proteinExistence type="predicted"/>
<dbReference type="PANTHER" id="PTHR30055:SF234">
    <property type="entry name" value="HTH-TYPE TRANSCRIPTIONAL REGULATOR BETI"/>
    <property type="match status" value="1"/>
</dbReference>
<keyword evidence="7" id="KW-1185">Reference proteome</keyword>
<evidence type="ECO:0000256" key="3">
    <source>
        <dbReference type="ARBA" id="ARBA00023163"/>
    </source>
</evidence>
<feature type="DNA-binding region" description="H-T-H motif" evidence="4">
    <location>
        <begin position="38"/>
        <end position="57"/>
    </location>
</feature>